<dbReference type="EMBL" id="VYSA01000001">
    <property type="protein sequence ID" value="KAA9110711.1"/>
    <property type="molecule type" value="Genomic_DNA"/>
</dbReference>
<keyword evidence="2" id="KW-1185">Reference proteome</keyword>
<gene>
    <name evidence="1" type="ORF">F6B43_03435</name>
</gene>
<accession>A0A5J5J3S1</accession>
<dbReference type="Proteomes" id="UP000325827">
    <property type="component" value="Unassembled WGS sequence"/>
</dbReference>
<organism evidence="1 2">
    <name type="scientific">Microbacterium rhizomatis</name>
    <dbReference type="NCBI Taxonomy" id="1631477"/>
    <lineage>
        <taxon>Bacteria</taxon>
        <taxon>Bacillati</taxon>
        <taxon>Actinomycetota</taxon>
        <taxon>Actinomycetes</taxon>
        <taxon>Micrococcales</taxon>
        <taxon>Microbacteriaceae</taxon>
        <taxon>Microbacterium</taxon>
    </lineage>
</organism>
<protein>
    <submittedName>
        <fullName evidence="1">Uncharacterized protein</fullName>
    </submittedName>
</protein>
<comment type="caution">
    <text evidence="1">The sequence shown here is derived from an EMBL/GenBank/DDBJ whole genome shotgun (WGS) entry which is preliminary data.</text>
</comment>
<sequence>MTLTTGTVEAPIPDVAFVGQENGLCGAAVAGALFLITGTHTGDVPVRVSLWDEAPDLSEWEEVVEASIVPAGEAAFAGWADDPVVRFDLPAPSYRVRWNAKGLDAGHAQDNTADHPAPDAYELMLWPAPYSADAILRRTAAQAAYWHDEGFTRR</sequence>
<name>A0A5J5J3S1_9MICO</name>
<reference evidence="2" key="1">
    <citation type="submission" date="2019-09" db="EMBL/GenBank/DDBJ databases">
        <title>Mumia zhuanghuii sp. nov. isolated from the intestinal contents of plateau pika (Ochotona curzoniae) in the Qinghai-Tibet plateau of China.</title>
        <authorList>
            <person name="Tian Z."/>
        </authorList>
    </citation>
    <scope>NUCLEOTIDE SEQUENCE [LARGE SCALE GENOMIC DNA]</scope>
    <source>
        <strain evidence="2">JCM 30598</strain>
    </source>
</reference>
<evidence type="ECO:0000313" key="1">
    <source>
        <dbReference type="EMBL" id="KAA9110711.1"/>
    </source>
</evidence>
<proteinExistence type="predicted"/>
<dbReference type="RefSeq" id="WP_170285545.1">
    <property type="nucleotide sequence ID" value="NZ_VYSA01000001.1"/>
</dbReference>
<dbReference type="AlphaFoldDB" id="A0A5J5J3S1"/>
<evidence type="ECO:0000313" key="2">
    <source>
        <dbReference type="Proteomes" id="UP000325827"/>
    </source>
</evidence>